<name>X0WW15_9ZZZZ</name>
<protein>
    <recommendedName>
        <fullName evidence="2">Transposase</fullName>
    </recommendedName>
</protein>
<dbReference type="EMBL" id="BARS01030997">
    <property type="protein sequence ID" value="GAG27387.1"/>
    <property type="molecule type" value="Genomic_DNA"/>
</dbReference>
<feature type="non-terminal residue" evidence="1">
    <location>
        <position position="47"/>
    </location>
</feature>
<evidence type="ECO:0000313" key="1">
    <source>
        <dbReference type="EMBL" id="GAG27387.1"/>
    </source>
</evidence>
<reference evidence="1" key="1">
    <citation type="journal article" date="2014" name="Front. Microbiol.">
        <title>High frequency of phylogenetically diverse reductive dehalogenase-homologous genes in deep subseafloor sedimentary metagenomes.</title>
        <authorList>
            <person name="Kawai M."/>
            <person name="Futagami T."/>
            <person name="Toyoda A."/>
            <person name="Takaki Y."/>
            <person name="Nishi S."/>
            <person name="Hori S."/>
            <person name="Arai W."/>
            <person name="Tsubouchi T."/>
            <person name="Morono Y."/>
            <person name="Uchiyama I."/>
            <person name="Ito T."/>
            <person name="Fujiyama A."/>
            <person name="Inagaki F."/>
            <person name="Takami H."/>
        </authorList>
    </citation>
    <scope>NUCLEOTIDE SEQUENCE</scope>
    <source>
        <strain evidence="1">Expedition CK06-06</strain>
    </source>
</reference>
<comment type="caution">
    <text evidence="1">The sequence shown here is derived from an EMBL/GenBank/DDBJ whole genome shotgun (WGS) entry which is preliminary data.</text>
</comment>
<dbReference type="GO" id="GO:0043565">
    <property type="term" value="F:sequence-specific DNA binding"/>
    <property type="evidence" value="ECO:0007669"/>
    <property type="project" value="InterPro"/>
</dbReference>
<dbReference type="Gene3D" id="1.10.10.10">
    <property type="entry name" value="Winged helix-like DNA-binding domain superfamily/Winged helix DNA-binding domain"/>
    <property type="match status" value="1"/>
</dbReference>
<dbReference type="SUPFAM" id="SSF48295">
    <property type="entry name" value="TrpR-like"/>
    <property type="match status" value="1"/>
</dbReference>
<dbReference type="InterPro" id="IPR010921">
    <property type="entry name" value="Trp_repressor/repl_initiator"/>
</dbReference>
<proteinExistence type="predicted"/>
<dbReference type="GO" id="GO:0006313">
    <property type="term" value="P:DNA transposition"/>
    <property type="evidence" value="ECO:0007669"/>
    <property type="project" value="InterPro"/>
</dbReference>
<dbReference type="GO" id="GO:0004803">
    <property type="term" value="F:transposase activity"/>
    <property type="evidence" value="ECO:0007669"/>
    <property type="project" value="InterPro"/>
</dbReference>
<gene>
    <name evidence="1" type="ORF">S01H1_48277</name>
</gene>
<dbReference type="InterPro" id="IPR036388">
    <property type="entry name" value="WH-like_DNA-bd_sf"/>
</dbReference>
<dbReference type="InterPro" id="IPR002514">
    <property type="entry name" value="Transposase_8"/>
</dbReference>
<evidence type="ECO:0008006" key="2">
    <source>
        <dbReference type="Google" id="ProtNLM"/>
    </source>
</evidence>
<organism evidence="1">
    <name type="scientific">marine sediment metagenome</name>
    <dbReference type="NCBI Taxonomy" id="412755"/>
    <lineage>
        <taxon>unclassified sequences</taxon>
        <taxon>metagenomes</taxon>
        <taxon>ecological metagenomes</taxon>
    </lineage>
</organism>
<dbReference type="Pfam" id="PF01527">
    <property type="entry name" value="HTH_Tnp_1"/>
    <property type="match status" value="1"/>
</dbReference>
<dbReference type="AlphaFoldDB" id="X0WW15"/>
<sequence length="47" mass="5620">MTRCKFSAEYKMSIILQGIKEEMSVAELCRNHSISQSQFYKWRSLFL</sequence>
<accession>X0WW15</accession>